<keyword evidence="7" id="KW-0808">Transferase</keyword>
<evidence type="ECO:0000256" key="4">
    <source>
        <dbReference type="ARBA" id="ARBA00012560"/>
    </source>
</evidence>
<dbReference type="PANTHER" id="PTHR32518:SF3">
    <property type="entry name" value="4-ALPHA-GLUCANOTRANSFERASE"/>
    <property type="match status" value="1"/>
</dbReference>
<sequence length="936" mass="106228">MSAMSLSSSASRVLVHFRTSYFTEWGQHVAVCGEGPLFGNWDVKKAHWLSCRHVGEELLWEGLVPIPAVKDFTYRLAVVNEDFEVLKWASERHTVVLPDGLEEGAIVDVDEVWTDEGHPSLVLARSAFARVVWRNRCTAAGGRVLRQAPLLNEVVVRFQVNDGELKEGETLCILGGTAQLGNWQLGEVLAMTALSPSTWEAEVRLPLSSLPCTYKYGIRRGDGSLELEAGENRMVALPANDGARAPALVARFDGCFRRQQRWRGAGVAVPVFSLRSAQSVGSGEFLDLIPLVDLCAATGFSLIQVLPVSDTSVRGAEPHWRDSYPYSSLCVFALHPLYLRLQALADELPADIAAEIEEAQRALDLEEGVDFEATMKTKLRIARAVFDRCGAADLESESFRRFCSDAWEWLQPYAVFIWLRRVFGTGEHWRWGALSQPTREVLDRLSSPSQEWHRSLQFTYWLQWHLHRQLLQASQHAASRHVSLKGDLPIGVDKCSVDTWMDPKLFRMNVSTGAPPDYFDPNGQNWGFPTYNWEEMGKDGYLWWRRRLAHMAQYFHAYRIDHILGFFRIWEIPGDCTSGILGRFRPSIPLSRHELESHGIWDFDRLCEPWITDEVLREVFGPELASEVAARYLQEQANGRYRFRQQYASEAALTAIPPRRCLMADMAPEDVEAVRRGLLSLRQNVVLLRDPEDPNAFYPRFALSTTSSFKALEPHWKEELARLHNDYYYHRQDALWRQQSHRTLPALMGATDMLVCGEDLGMIPACVHPVMAELGLIGLRIQRMPAEEGAKFGDPLAYPYMTVASPSSHDTTVTRGWWEADERRRQEFWTEVLGGEGRAPASCTPAVLEHILQQHMDSPSMLAIFPLQDLLPLSSRLPDVPAALQQVNEPSNPEHYWRYRLHVSLEQIQEDADLRHLLTDMLQAAQRFHGDAPRTG</sequence>
<dbReference type="Pfam" id="PF00686">
    <property type="entry name" value="CBM_20"/>
    <property type="match status" value="2"/>
</dbReference>
<dbReference type="SUPFAM" id="SSF51445">
    <property type="entry name" value="(Trans)glycosidases"/>
    <property type="match status" value="1"/>
</dbReference>
<feature type="domain" description="CBM20" evidence="11">
    <location>
        <begin position="148"/>
        <end position="264"/>
    </location>
</feature>
<evidence type="ECO:0000256" key="9">
    <source>
        <dbReference type="ARBA" id="ARBA00031423"/>
    </source>
</evidence>
<evidence type="ECO:0000256" key="7">
    <source>
        <dbReference type="ARBA" id="ARBA00022679"/>
    </source>
</evidence>
<dbReference type="SUPFAM" id="SSF49452">
    <property type="entry name" value="Starch-binding domain-like"/>
    <property type="match status" value="2"/>
</dbReference>
<gene>
    <name evidence="12" type="ORF">C2E21_7730</name>
</gene>
<dbReference type="InterPro" id="IPR013784">
    <property type="entry name" value="Carb-bd-like_fold"/>
</dbReference>
<evidence type="ECO:0000259" key="11">
    <source>
        <dbReference type="PROSITE" id="PS51166"/>
    </source>
</evidence>
<dbReference type="InterPro" id="IPR003385">
    <property type="entry name" value="Glyco_hydro_77"/>
</dbReference>
<dbReference type="PANTHER" id="PTHR32518">
    <property type="match status" value="1"/>
</dbReference>
<evidence type="ECO:0000313" key="12">
    <source>
        <dbReference type="EMBL" id="PRW33089.1"/>
    </source>
</evidence>
<evidence type="ECO:0000256" key="10">
    <source>
        <dbReference type="ARBA" id="ARBA00031501"/>
    </source>
</evidence>
<dbReference type="InterPro" id="IPR013783">
    <property type="entry name" value="Ig-like_fold"/>
</dbReference>
<evidence type="ECO:0000256" key="2">
    <source>
        <dbReference type="ARBA" id="ARBA00004496"/>
    </source>
</evidence>
<keyword evidence="8" id="KW-0119">Carbohydrate metabolism</keyword>
<comment type="caution">
    <text evidence="12">The sequence shown here is derived from an EMBL/GenBank/DDBJ whole genome shotgun (WGS) entry which is preliminary data.</text>
</comment>
<dbReference type="GO" id="GO:0005975">
    <property type="term" value="P:carbohydrate metabolic process"/>
    <property type="evidence" value="ECO:0007669"/>
    <property type="project" value="InterPro"/>
</dbReference>
<feature type="domain" description="CBM20" evidence="11">
    <location>
        <begin position="7"/>
        <end position="115"/>
    </location>
</feature>
<dbReference type="GO" id="GO:0004134">
    <property type="term" value="F:4-alpha-glucanotransferase activity"/>
    <property type="evidence" value="ECO:0007669"/>
    <property type="project" value="UniProtKB-EC"/>
</dbReference>
<dbReference type="PROSITE" id="PS51166">
    <property type="entry name" value="CBM20"/>
    <property type="match status" value="2"/>
</dbReference>
<keyword evidence="13" id="KW-1185">Reference proteome</keyword>
<dbReference type="OrthoDB" id="6123450at2759"/>
<dbReference type="Gene3D" id="2.60.40.10">
    <property type="entry name" value="Immunoglobulins"/>
    <property type="match status" value="2"/>
</dbReference>
<evidence type="ECO:0000256" key="1">
    <source>
        <dbReference type="ARBA" id="ARBA00000439"/>
    </source>
</evidence>
<dbReference type="InterPro" id="IPR017853">
    <property type="entry name" value="GH"/>
</dbReference>
<proteinExistence type="inferred from homology"/>
<dbReference type="STRING" id="3076.A0A2P6TG39"/>
<evidence type="ECO:0000313" key="13">
    <source>
        <dbReference type="Proteomes" id="UP000239899"/>
    </source>
</evidence>
<organism evidence="12 13">
    <name type="scientific">Chlorella sorokiniana</name>
    <name type="common">Freshwater green alga</name>
    <dbReference type="NCBI Taxonomy" id="3076"/>
    <lineage>
        <taxon>Eukaryota</taxon>
        <taxon>Viridiplantae</taxon>
        <taxon>Chlorophyta</taxon>
        <taxon>core chlorophytes</taxon>
        <taxon>Trebouxiophyceae</taxon>
        <taxon>Chlorellales</taxon>
        <taxon>Chlorellaceae</taxon>
        <taxon>Chlorella clade</taxon>
        <taxon>Chlorella</taxon>
    </lineage>
</organism>
<name>A0A2P6TG39_CHLSO</name>
<dbReference type="EMBL" id="LHPG02000017">
    <property type="protein sequence ID" value="PRW33089.1"/>
    <property type="molecule type" value="Genomic_DNA"/>
</dbReference>
<comment type="catalytic activity">
    <reaction evidence="1">
        <text>Transfers a segment of a (1-&gt;4)-alpha-D-glucan to a new position in an acceptor, which may be glucose or a (1-&gt;4)-alpha-D-glucan.</text>
        <dbReference type="EC" id="2.4.1.25"/>
    </reaction>
</comment>
<keyword evidence="5" id="KW-0963">Cytoplasm</keyword>
<dbReference type="Proteomes" id="UP000239899">
    <property type="component" value="Unassembled WGS sequence"/>
</dbReference>
<comment type="subcellular location">
    <subcellularLocation>
        <location evidence="2">Cytoplasm</location>
    </subcellularLocation>
</comment>
<dbReference type="Pfam" id="PF02446">
    <property type="entry name" value="Glyco_hydro_77"/>
    <property type="match status" value="1"/>
</dbReference>
<protein>
    <recommendedName>
        <fullName evidence="4">4-alpha-glucanotransferase</fullName>
        <ecNumber evidence="4">2.4.1.25</ecNumber>
    </recommendedName>
    <alternativeName>
        <fullName evidence="9">Amylomaltase</fullName>
    </alternativeName>
    <alternativeName>
        <fullName evidence="10">Disproportionating enzyme</fullName>
    </alternativeName>
</protein>
<dbReference type="SMART" id="SM01065">
    <property type="entry name" value="CBM_2"/>
    <property type="match status" value="2"/>
</dbReference>
<dbReference type="AlphaFoldDB" id="A0A2P6TG39"/>
<evidence type="ECO:0000256" key="3">
    <source>
        <dbReference type="ARBA" id="ARBA00005684"/>
    </source>
</evidence>
<dbReference type="InterPro" id="IPR002044">
    <property type="entry name" value="CBM20"/>
</dbReference>
<evidence type="ECO:0000256" key="5">
    <source>
        <dbReference type="ARBA" id="ARBA00022490"/>
    </source>
</evidence>
<evidence type="ECO:0000256" key="8">
    <source>
        <dbReference type="ARBA" id="ARBA00023277"/>
    </source>
</evidence>
<evidence type="ECO:0000256" key="6">
    <source>
        <dbReference type="ARBA" id="ARBA00022676"/>
    </source>
</evidence>
<dbReference type="GO" id="GO:2001070">
    <property type="term" value="F:starch binding"/>
    <property type="evidence" value="ECO:0007669"/>
    <property type="project" value="InterPro"/>
</dbReference>
<reference evidence="12 13" key="1">
    <citation type="journal article" date="2018" name="Plant J.">
        <title>Genome sequences of Chlorella sorokiniana UTEX 1602 and Micractinium conductrix SAG 241.80: implications to maltose excretion by a green alga.</title>
        <authorList>
            <person name="Arriola M.B."/>
            <person name="Velmurugan N."/>
            <person name="Zhang Y."/>
            <person name="Plunkett M.H."/>
            <person name="Hondzo H."/>
            <person name="Barney B.M."/>
        </authorList>
    </citation>
    <scope>NUCLEOTIDE SEQUENCE [LARGE SCALE GENOMIC DNA]</scope>
    <source>
        <strain evidence="13">UTEX 1602</strain>
    </source>
</reference>
<comment type="similarity">
    <text evidence="3">Belongs to the disproportionating enzyme family.</text>
</comment>
<dbReference type="Gene3D" id="3.20.20.80">
    <property type="entry name" value="Glycosidases"/>
    <property type="match status" value="2"/>
</dbReference>
<dbReference type="EC" id="2.4.1.25" evidence="4"/>
<dbReference type="GO" id="GO:0005737">
    <property type="term" value="C:cytoplasm"/>
    <property type="evidence" value="ECO:0007669"/>
    <property type="project" value="UniProtKB-SubCell"/>
</dbReference>
<accession>A0A2P6TG39</accession>
<keyword evidence="6" id="KW-0328">Glycosyltransferase</keyword>